<sequence>MIDTGSSGCLLRESAAMRCGAEMLEDATALYGFGSRGVPAVCAIAKCRADLMIDAVVGKGIPILVVPDEAQSVDLINGRTFTELP</sequence>
<dbReference type="AlphaFoldDB" id="A0A9D4T7M4"/>
<protein>
    <submittedName>
        <fullName evidence="1">Uncharacterized protein</fullName>
    </submittedName>
</protein>
<comment type="caution">
    <text evidence="1">The sequence shown here is derived from an EMBL/GenBank/DDBJ whole genome shotgun (WGS) entry which is preliminary data.</text>
</comment>
<keyword evidence="2" id="KW-1185">Reference proteome</keyword>
<reference evidence="1" key="1">
    <citation type="journal article" date="2020" name="Cell">
        <title>Large-Scale Comparative Analyses of Tick Genomes Elucidate Their Genetic Diversity and Vector Capacities.</title>
        <authorList>
            <consortium name="Tick Genome and Microbiome Consortium (TIGMIC)"/>
            <person name="Jia N."/>
            <person name="Wang J."/>
            <person name="Shi W."/>
            <person name="Du L."/>
            <person name="Sun Y."/>
            <person name="Zhan W."/>
            <person name="Jiang J.F."/>
            <person name="Wang Q."/>
            <person name="Zhang B."/>
            <person name="Ji P."/>
            <person name="Bell-Sakyi L."/>
            <person name="Cui X.M."/>
            <person name="Yuan T.T."/>
            <person name="Jiang B.G."/>
            <person name="Yang W.F."/>
            <person name="Lam T.T."/>
            <person name="Chang Q.C."/>
            <person name="Ding S.J."/>
            <person name="Wang X.J."/>
            <person name="Zhu J.G."/>
            <person name="Ruan X.D."/>
            <person name="Zhao L."/>
            <person name="Wei J.T."/>
            <person name="Ye R.Z."/>
            <person name="Que T.C."/>
            <person name="Du C.H."/>
            <person name="Zhou Y.H."/>
            <person name="Cheng J.X."/>
            <person name="Dai P.F."/>
            <person name="Guo W.B."/>
            <person name="Han X.H."/>
            <person name="Huang E.J."/>
            <person name="Li L.F."/>
            <person name="Wei W."/>
            <person name="Gao Y.C."/>
            <person name="Liu J.Z."/>
            <person name="Shao H.Z."/>
            <person name="Wang X."/>
            <person name="Wang C.C."/>
            <person name="Yang T.C."/>
            <person name="Huo Q.B."/>
            <person name="Li W."/>
            <person name="Chen H.Y."/>
            <person name="Chen S.E."/>
            <person name="Zhou L.G."/>
            <person name="Ni X.B."/>
            <person name="Tian J.H."/>
            <person name="Sheng Y."/>
            <person name="Liu T."/>
            <person name="Pan Y.S."/>
            <person name="Xia L.Y."/>
            <person name="Li J."/>
            <person name="Zhao F."/>
            <person name="Cao W.C."/>
        </authorList>
    </citation>
    <scope>NUCLEOTIDE SEQUENCE</scope>
    <source>
        <strain evidence="1">Rsan-2018</strain>
    </source>
</reference>
<evidence type="ECO:0000313" key="2">
    <source>
        <dbReference type="Proteomes" id="UP000821837"/>
    </source>
</evidence>
<evidence type="ECO:0000313" key="1">
    <source>
        <dbReference type="EMBL" id="KAH7976438.1"/>
    </source>
</evidence>
<dbReference type="EMBL" id="JABSTV010001246">
    <property type="protein sequence ID" value="KAH7976438.1"/>
    <property type="molecule type" value="Genomic_DNA"/>
</dbReference>
<dbReference type="Proteomes" id="UP000821837">
    <property type="component" value="Chromosome 10"/>
</dbReference>
<name>A0A9D4T7M4_RHISA</name>
<accession>A0A9D4T7M4</accession>
<dbReference type="VEuPathDB" id="VectorBase:RSAN_041437"/>
<reference evidence="1" key="2">
    <citation type="submission" date="2021-09" db="EMBL/GenBank/DDBJ databases">
        <authorList>
            <person name="Jia N."/>
            <person name="Wang J."/>
            <person name="Shi W."/>
            <person name="Du L."/>
            <person name="Sun Y."/>
            <person name="Zhan W."/>
            <person name="Jiang J."/>
            <person name="Wang Q."/>
            <person name="Zhang B."/>
            <person name="Ji P."/>
            <person name="Sakyi L.B."/>
            <person name="Cui X."/>
            <person name="Yuan T."/>
            <person name="Jiang B."/>
            <person name="Yang W."/>
            <person name="Lam T.T.-Y."/>
            <person name="Chang Q."/>
            <person name="Ding S."/>
            <person name="Wang X."/>
            <person name="Zhu J."/>
            <person name="Ruan X."/>
            <person name="Zhao L."/>
            <person name="Wei J."/>
            <person name="Que T."/>
            <person name="Du C."/>
            <person name="Cheng J."/>
            <person name="Dai P."/>
            <person name="Han X."/>
            <person name="Huang E."/>
            <person name="Gao Y."/>
            <person name="Liu J."/>
            <person name="Shao H."/>
            <person name="Ye R."/>
            <person name="Li L."/>
            <person name="Wei W."/>
            <person name="Wang X."/>
            <person name="Wang C."/>
            <person name="Huo Q."/>
            <person name="Li W."/>
            <person name="Guo W."/>
            <person name="Chen H."/>
            <person name="Chen S."/>
            <person name="Zhou L."/>
            <person name="Zhou L."/>
            <person name="Ni X."/>
            <person name="Tian J."/>
            <person name="Zhou Y."/>
            <person name="Sheng Y."/>
            <person name="Liu T."/>
            <person name="Pan Y."/>
            <person name="Xia L."/>
            <person name="Li J."/>
            <person name="Zhao F."/>
            <person name="Cao W."/>
        </authorList>
    </citation>
    <scope>NUCLEOTIDE SEQUENCE</scope>
    <source>
        <strain evidence="1">Rsan-2018</strain>
        <tissue evidence="1">Larvae</tissue>
    </source>
</reference>
<organism evidence="1 2">
    <name type="scientific">Rhipicephalus sanguineus</name>
    <name type="common">Brown dog tick</name>
    <name type="synonym">Ixodes sanguineus</name>
    <dbReference type="NCBI Taxonomy" id="34632"/>
    <lineage>
        <taxon>Eukaryota</taxon>
        <taxon>Metazoa</taxon>
        <taxon>Ecdysozoa</taxon>
        <taxon>Arthropoda</taxon>
        <taxon>Chelicerata</taxon>
        <taxon>Arachnida</taxon>
        <taxon>Acari</taxon>
        <taxon>Parasitiformes</taxon>
        <taxon>Ixodida</taxon>
        <taxon>Ixodoidea</taxon>
        <taxon>Ixodidae</taxon>
        <taxon>Rhipicephalinae</taxon>
        <taxon>Rhipicephalus</taxon>
        <taxon>Rhipicephalus</taxon>
    </lineage>
</organism>
<proteinExistence type="predicted"/>
<gene>
    <name evidence="1" type="ORF">HPB52_014250</name>
</gene>